<dbReference type="PANTHER" id="PTHR16138:SF7">
    <property type="entry name" value="PALMITOYL-PROTEIN THIOESTERASE ABHD10, MITOCHONDRIAL"/>
    <property type="match status" value="1"/>
</dbReference>
<dbReference type="InterPro" id="IPR052382">
    <property type="entry name" value="ABHD10_acyl-thioesterase"/>
</dbReference>
<comment type="caution">
    <text evidence="5">The sequence shown here is derived from an EMBL/GenBank/DDBJ whole genome shotgun (WGS) entry which is preliminary data.</text>
</comment>
<gene>
    <name evidence="5" type="ORF">KCG44_03880</name>
</gene>
<dbReference type="EC" id="3.1.2.22" evidence="1"/>
<dbReference type="GO" id="GO:0016787">
    <property type="term" value="F:hydrolase activity"/>
    <property type="evidence" value="ECO:0007669"/>
    <property type="project" value="UniProtKB-KW"/>
</dbReference>
<dbReference type="PANTHER" id="PTHR16138">
    <property type="entry name" value="MYCOPHENOLIC ACID ACYL-GLUCURONIDE ESTERASE, MITOCHONDRIAL"/>
    <property type="match status" value="1"/>
</dbReference>
<evidence type="ECO:0000313" key="6">
    <source>
        <dbReference type="Proteomes" id="UP000722336"/>
    </source>
</evidence>
<keyword evidence="6" id="KW-1185">Reference proteome</keyword>
<evidence type="ECO:0000259" key="4">
    <source>
        <dbReference type="Pfam" id="PF12697"/>
    </source>
</evidence>
<dbReference type="InterPro" id="IPR000073">
    <property type="entry name" value="AB_hydrolase_1"/>
</dbReference>
<evidence type="ECO:0000313" key="5">
    <source>
        <dbReference type="EMBL" id="MBV7255919.1"/>
    </source>
</evidence>
<protein>
    <recommendedName>
        <fullName evidence="1">palmitoyl-protein hydrolase</fullName>
        <ecNumber evidence="1">3.1.2.22</ecNumber>
    </recommendedName>
</protein>
<feature type="domain" description="AB hydrolase-1" evidence="4">
    <location>
        <begin position="30"/>
        <end position="227"/>
    </location>
</feature>
<evidence type="ECO:0000256" key="1">
    <source>
        <dbReference type="ARBA" id="ARBA00012423"/>
    </source>
</evidence>
<dbReference type="Pfam" id="PF12697">
    <property type="entry name" value="Abhydrolase_6"/>
    <property type="match status" value="1"/>
</dbReference>
<organism evidence="5 6">
    <name type="scientific">Pacificimonas pallii</name>
    <dbReference type="NCBI Taxonomy" id="2827236"/>
    <lineage>
        <taxon>Bacteria</taxon>
        <taxon>Pseudomonadati</taxon>
        <taxon>Pseudomonadota</taxon>
        <taxon>Alphaproteobacteria</taxon>
        <taxon>Sphingomonadales</taxon>
        <taxon>Sphingosinicellaceae</taxon>
        <taxon>Pacificimonas</taxon>
    </lineage>
</organism>
<evidence type="ECO:0000256" key="3">
    <source>
        <dbReference type="ARBA" id="ARBA00022946"/>
    </source>
</evidence>
<accession>A0ABS6SC15</accession>
<reference evidence="5 6" key="1">
    <citation type="submission" date="2021-04" db="EMBL/GenBank/DDBJ databases">
        <authorList>
            <person name="Pira H."/>
            <person name="Risdian C."/>
            <person name="Wink J."/>
        </authorList>
    </citation>
    <scope>NUCLEOTIDE SEQUENCE [LARGE SCALE GENOMIC DNA]</scope>
    <source>
        <strain evidence="5 6">WHA3</strain>
    </source>
</reference>
<dbReference type="EMBL" id="JAGSPA010000001">
    <property type="protein sequence ID" value="MBV7255919.1"/>
    <property type="molecule type" value="Genomic_DNA"/>
</dbReference>
<sequence>MTDIRYLERDGKRLAYRHRSAAAQTGKPTIVFLPGYMSDMDGGKASALDDWAASTGTAMLRLDYSGCGASDGAFADGTLDSWRDDVLHLIEERIEGPVLLVGSSMGGWLMVLVAMAIPARVAGMVGIAAAPDFTAWGFSDRDRAKLARGETLSAPSEYFDEPYITTPGFWLSGEANRVLGGSIGLICPVRLLHGQSDSDVPWEISVQLAERLASPDVQVRLVKDGDHRLSRDQDIIMLLTTVAGLIEG</sequence>
<name>A0ABS6SC15_9SPHN</name>
<dbReference type="Proteomes" id="UP000722336">
    <property type="component" value="Unassembled WGS sequence"/>
</dbReference>
<dbReference type="RefSeq" id="WP_218444318.1">
    <property type="nucleotide sequence ID" value="NZ_JAGSPA010000001.1"/>
</dbReference>
<proteinExistence type="predicted"/>
<keyword evidence="3" id="KW-0809">Transit peptide</keyword>
<evidence type="ECO:0000256" key="2">
    <source>
        <dbReference type="ARBA" id="ARBA00022801"/>
    </source>
</evidence>
<keyword evidence="2 5" id="KW-0378">Hydrolase</keyword>